<dbReference type="OrthoDB" id="9815116at2"/>
<accession>A0A173SMI2</accession>
<keyword evidence="7 9" id="KW-1133">Transmembrane helix</keyword>
<comment type="subcellular location">
    <subcellularLocation>
        <location evidence="1">Cell membrane</location>
        <topology evidence="1">Multi-pass membrane protein</topology>
    </subcellularLocation>
</comment>
<evidence type="ECO:0000313" key="11">
    <source>
        <dbReference type="EMBL" id="CUM90909.1"/>
    </source>
</evidence>
<comment type="similarity">
    <text evidence="2">Belongs to the CpsC/CapA family.</text>
</comment>
<evidence type="ECO:0000256" key="3">
    <source>
        <dbReference type="ARBA" id="ARBA00022475"/>
    </source>
</evidence>
<evidence type="ECO:0000256" key="7">
    <source>
        <dbReference type="ARBA" id="ARBA00022989"/>
    </source>
</evidence>
<keyword evidence="8 9" id="KW-0472">Membrane</keyword>
<name>A0A173SMI2_9FIRM</name>
<keyword evidence="5" id="KW-0547">Nucleotide-binding</keyword>
<keyword evidence="4 9" id="KW-0812">Transmembrane</keyword>
<keyword evidence="11" id="KW-0808">Transferase</keyword>
<dbReference type="NCBIfam" id="TIGR01007">
    <property type="entry name" value="eps_fam"/>
    <property type="match status" value="1"/>
</dbReference>
<organism evidence="11 12">
    <name type="scientific">Dorea longicatena</name>
    <dbReference type="NCBI Taxonomy" id="88431"/>
    <lineage>
        <taxon>Bacteria</taxon>
        <taxon>Bacillati</taxon>
        <taxon>Bacillota</taxon>
        <taxon>Clostridia</taxon>
        <taxon>Lachnospirales</taxon>
        <taxon>Lachnospiraceae</taxon>
        <taxon>Dorea</taxon>
    </lineage>
</organism>
<evidence type="ECO:0000256" key="2">
    <source>
        <dbReference type="ARBA" id="ARBA00006683"/>
    </source>
</evidence>
<dbReference type="GO" id="GO:0005524">
    <property type="term" value="F:ATP binding"/>
    <property type="evidence" value="ECO:0007669"/>
    <property type="project" value="UniProtKB-KW"/>
</dbReference>
<dbReference type="AlphaFoldDB" id="A0A173SMI2"/>
<evidence type="ECO:0000256" key="9">
    <source>
        <dbReference type="SAM" id="Phobius"/>
    </source>
</evidence>
<evidence type="ECO:0000256" key="1">
    <source>
        <dbReference type="ARBA" id="ARBA00004651"/>
    </source>
</evidence>
<dbReference type="GO" id="GO:0005886">
    <property type="term" value="C:plasma membrane"/>
    <property type="evidence" value="ECO:0007669"/>
    <property type="project" value="UniProtKB-SubCell"/>
</dbReference>
<gene>
    <name evidence="11" type="primary">ywqD_1</name>
    <name evidence="11" type="ORF">ERS852573_01080</name>
</gene>
<evidence type="ECO:0000256" key="8">
    <source>
        <dbReference type="ARBA" id="ARBA00023136"/>
    </source>
</evidence>
<keyword evidence="3" id="KW-1003">Cell membrane</keyword>
<evidence type="ECO:0000313" key="12">
    <source>
        <dbReference type="Proteomes" id="UP000095597"/>
    </source>
</evidence>
<dbReference type="GO" id="GO:0004715">
    <property type="term" value="F:non-membrane spanning protein tyrosine kinase activity"/>
    <property type="evidence" value="ECO:0007669"/>
    <property type="project" value="UniProtKB-EC"/>
</dbReference>
<proteinExistence type="inferred from homology"/>
<dbReference type="SUPFAM" id="SSF52540">
    <property type="entry name" value="P-loop containing nucleoside triphosphate hydrolases"/>
    <property type="match status" value="1"/>
</dbReference>
<feature type="domain" description="Polysaccharide chain length determinant N-terminal" evidence="10">
    <location>
        <begin position="20"/>
        <end position="102"/>
    </location>
</feature>
<dbReference type="EC" id="2.7.10.2" evidence="11"/>
<dbReference type="InterPro" id="IPR027417">
    <property type="entry name" value="P-loop_NTPase"/>
</dbReference>
<dbReference type="CDD" id="cd05387">
    <property type="entry name" value="BY-kinase"/>
    <property type="match status" value="1"/>
</dbReference>
<dbReference type="Proteomes" id="UP000095597">
    <property type="component" value="Unassembled WGS sequence"/>
</dbReference>
<keyword evidence="6" id="KW-0067">ATP-binding</keyword>
<keyword evidence="11" id="KW-0418">Kinase</keyword>
<sequence>MESNNRNDMPAFMDTDLDPYTLVHDIVSNWWVIILGAIAGALLTYVVVSSRYVPEYTTQATFVVASRGDANAYSNLSSANTMAKTFEKILKSNIMEKKICEKLKVEELDADIHAKVLEGTNMLVLSVTADTPKDSIDIIRTVMDNYSSVSLYTVGSAVMDVLEEPKVPYTPDNPLDAGGQAKKGGLVAGALVLILLGLFSYMKNTIKQENEIEKKLDARSLGAISYEWKYKTIRDIFRRKKKAILVDDPVASFRFVESYKKLAAKVEYRMAKNEQKVLVVTSVSENEGKSTVAANLAITLAEQSKRVLLVDGDIRRPSQFLIFGMEPKEENELGEYLRGNGSLADVMVPCTRKHMLFMGGKNCYSSSTEMLNSESFFKLMAASRKFVDYVIIDTPPAGIIGDAQIFAHCADAVMIVAKQNYMLAEDINEVMDAFRDKEGKVLGVVLNGVRSFSGLVDSPVGHYYGKYSKYGRYGNYGRSKGM</sequence>
<dbReference type="Gene3D" id="3.40.50.300">
    <property type="entry name" value="P-loop containing nucleotide triphosphate hydrolases"/>
    <property type="match status" value="1"/>
</dbReference>
<evidence type="ECO:0000256" key="5">
    <source>
        <dbReference type="ARBA" id="ARBA00022741"/>
    </source>
</evidence>
<reference evidence="11 12" key="1">
    <citation type="submission" date="2015-09" db="EMBL/GenBank/DDBJ databases">
        <authorList>
            <consortium name="Pathogen Informatics"/>
        </authorList>
    </citation>
    <scope>NUCLEOTIDE SEQUENCE [LARGE SCALE GENOMIC DNA]</scope>
    <source>
        <strain evidence="11 12">2789STDY5834961</strain>
    </source>
</reference>
<dbReference type="EMBL" id="CYXO01000005">
    <property type="protein sequence ID" value="CUM90909.1"/>
    <property type="molecule type" value="Genomic_DNA"/>
</dbReference>
<dbReference type="InterPro" id="IPR005702">
    <property type="entry name" value="Wzc-like_C"/>
</dbReference>
<dbReference type="PANTHER" id="PTHR32309:SF13">
    <property type="entry name" value="FERRIC ENTEROBACTIN TRANSPORT PROTEIN FEPE"/>
    <property type="match status" value="1"/>
</dbReference>
<dbReference type="PANTHER" id="PTHR32309">
    <property type="entry name" value="TYROSINE-PROTEIN KINASE"/>
    <property type="match status" value="1"/>
</dbReference>
<dbReference type="InterPro" id="IPR003856">
    <property type="entry name" value="LPS_length_determ_N"/>
</dbReference>
<dbReference type="Pfam" id="PF10609">
    <property type="entry name" value="ParA"/>
    <property type="match status" value="1"/>
</dbReference>
<feature type="transmembrane region" description="Helical" evidence="9">
    <location>
        <begin position="184"/>
        <end position="202"/>
    </location>
</feature>
<evidence type="ECO:0000256" key="4">
    <source>
        <dbReference type="ARBA" id="ARBA00022692"/>
    </source>
</evidence>
<dbReference type="Pfam" id="PF02706">
    <property type="entry name" value="Wzz"/>
    <property type="match status" value="1"/>
</dbReference>
<feature type="transmembrane region" description="Helical" evidence="9">
    <location>
        <begin position="30"/>
        <end position="48"/>
    </location>
</feature>
<dbReference type="InterPro" id="IPR033756">
    <property type="entry name" value="YlxH/NBP35"/>
</dbReference>
<evidence type="ECO:0000259" key="10">
    <source>
        <dbReference type="Pfam" id="PF02706"/>
    </source>
</evidence>
<evidence type="ECO:0000256" key="6">
    <source>
        <dbReference type="ARBA" id="ARBA00022840"/>
    </source>
</evidence>
<dbReference type="RefSeq" id="WP_055213870.1">
    <property type="nucleotide sequence ID" value="NZ_CYXO01000005.1"/>
</dbReference>
<protein>
    <submittedName>
        <fullName evidence="11">Tyrosine-protein kinase YwqD</fullName>
        <ecNumber evidence="11">2.7.10.2</ecNumber>
    </submittedName>
</protein>
<dbReference type="InterPro" id="IPR050445">
    <property type="entry name" value="Bact_polysacc_biosynth/exp"/>
</dbReference>